<dbReference type="RefSeq" id="WP_377578775.1">
    <property type="nucleotide sequence ID" value="NZ_JBHTKA010000003.1"/>
</dbReference>
<keyword evidence="1" id="KW-0732">Signal</keyword>
<organism evidence="2 3">
    <name type="scientific">Ohtaekwangia kribbensis</name>
    <dbReference type="NCBI Taxonomy" id="688913"/>
    <lineage>
        <taxon>Bacteria</taxon>
        <taxon>Pseudomonadati</taxon>
        <taxon>Bacteroidota</taxon>
        <taxon>Cytophagia</taxon>
        <taxon>Cytophagales</taxon>
        <taxon>Fulvivirgaceae</taxon>
        <taxon>Ohtaekwangia</taxon>
    </lineage>
</organism>
<gene>
    <name evidence="2" type="ORF">ACFQ21_10670</name>
</gene>
<accession>A0ABW3K0K0</accession>
<sequence>MKIKFLFVILLSLCFGCKNNAYVPDDKFVGVWELKGRSMFEGIQIKIERKEDKFTGRLFKLNDNKFIRMFADSNDVWVSEIKRASNYQFRLTEKKIARDLFSLYGLSTSQEFKIEFIDDNTIGLASDSADPLKSQVTYKRVQ</sequence>
<evidence type="ECO:0008006" key="4">
    <source>
        <dbReference type="Google" id="ProtNLM"/>
    </source>
</evidence>
<name>A0ABW3K0K0_9BACT</name>
<evidence type="ECO:0000313" key="3">
    <source>
        <dbReference type="Proteomes" id="UP001597112"/>
    </source>
</evidence>
<dbReference type="EMBL" id="JBHTKA010000003">
    <property type="protein sequence ID" value="MFD0999775.1"/>
    <property type="molecule type" value="Genomic_DNA"/>
</dbReference>
<feature type="chain" id="PRO_5045103842" description="Lipocalin-like domain-containing protein" evidence="1">
    <location>
        <begin position="22"/>
        <end position="142"/>
    </location>
</feature>
<keyword evidence="3" id="KW-1185">Reference proteome</keyword>
<evidence type="ECO:0000256" key="1">
    <source>
        <dbReference type="SAM" id="SignalP"/>
    </source>
</evidence>
<comment type="caution">
    <text evidence="2">The sequence shown here is derived from an EMBL/GenBank/DDBJ whole genome shotgun (WGS) entry which is preliminary data.</text>
</comment>
<dbReference type="Proteomes" id="UP001597112">
    <property type="component" value="Unassembled WGS sequence"/>
</dbReference>
<reference evidence="3" key="1">
    <citation type="journal article" date="2019" name="Int. J. Syst. Evol. Microbiol.">
        <title>The Global Catalogue of Microorganisms (GCM) 10K type strain sequencing project: providing services to taxonomists for standard genome sequencing and annotation.</title>
        <authorList>
            <consortium name="The Broad Institute Genomics Platform"/>
            <consortium name="The Broad Institute Genome Sequencing Center for Infectious Disease"/>
            <person name="Wu L."/>
            <person name="Ma J."/>
        </authorList>
    </citation>
    <scope>NUCLEOTIDE SEQUENCE [LARGE SCALE GENOMIC DNA]</scope>
    <source>
        <strain evidence="3">CCUG 58938</strain>
    </source>
</reference>
<evidence type="ECO:0000313" key="2">
    <source>
        <dbReference type="EMBL" id="MFD0999775.1"/>
    </source>
</evidence>
<proteinExistence type="predicted"/>
<protein>
    <recommendedName>
        <fullName evidence="4">Lipocalin-like domain-containing protein</fullName>
    </recommendedName>
</protein>
<feature type="signal peptide" evidence="1">
    <location>
        <begin position="1"/>
        <end position="21"/>
    </location>
</feature>